<proteinExistence type="predicted"/>
<organism evidence="2 3">
    <name type="scientific">Diaporthe australafricana</name>
    <dbReference type="NCBI Taxonomy" id="127596"/>
    <lineage>
        <taxon>Eukaryota</taxon>
        <taxon>Fungi</taxon>
        <taxon>Dikarya</taxon>
        <taxon>Ascomycota</taxon>
        <taxon>Pezizomycotina</taxon>
        <taxon>Sordariomycetes</taxon>
        <taxon>Sordariomycetidae</taxon>
        <taxon>Diaporthales</taxon>
        <taxon>Diaporthaceae</taxon>
        <taxon>Diaporthe</taxon>
    </lineage>
</organism>
<evidence type="ECO:0000313" key="3">
    <source>
        <dbReference type="Proteomes" id="UP001583177"/>
    </source>
</evidence>
<comment type="caution">
    <text evidence="2">The sequence shown here is derived from an EMBL/GenBank/DDBJ whole genome shotgun (WGS) entry which is preliminary data.</text>
</comment>
<feature type="region of interest" description="Disordered" evidence="1">
    <location>
        <begin position="47"/>
        <end position="71"/>
    </location>
</feature>
<name>A0ABR3XMN9_9PEZI</name>
<gene>
    <name evidence="2" type="ORF">Daus18300_002634</name>
</gene>
<accession>A0ABR3XMN9</accession>
<evidence type="ECO:0008006" key="4">
    <source>
        <dbReference type="Google" id="ProtNLM"/>
    </source>
</evidence>
<protein>
    <recommendedName>
        <fullName evidence="4">Integral membrane protein</fullName>
    </recommendedName>
</protein>
<sequence>MVLGFRASYHPAQSASKSSYQSPLVCPCAACFDRQEHRQLREACESPAKEVKSDCGHSVPGPSPGSKRTGAAVWQRFGISLGRRRSAESMASARPLRTAAQDVPRISSDADGTADRAT</sequence>
<keyword evidence="3" id="KW-1185">Reference proteome</keyword>
<dbReference type="EMBL" id="JAWRVE010000015">
    <property type="protein sequence ID" value="KAL1877025.1"/>
    <property type="molecule type" value="Genomic_DNA"/>
</dbReference>
<feature type="region of interest" description="Disordered" evidence="1">
    <location>
        <begin position="83"/>
        <end position="118"/>
    </location>
</feature>
<evidence type="ECO:0000313" key="2">
    <source>
        <dbReference type="EMBL" id="KAL1877025.1"/>
    </source>
</evidence>
<reference evidence="2 3" key="1">
    <citation type="journal article" date="2024" name="IMA Fungus">
        <title>IMA Genome - F19 : A genome assembly and annotation guide to empower mycologists, including annotated draft genome sequences of Ceratocystis pirilliformis, Diaporthe australafricana, Fusarium ophioides, Paecilomyces lecythidis, and Sporothrix stenoceras.</title>
        <authorList>
            <person name="Aylward J."/>
            <person name="Wilson A.M."/>
            <person name="Visagie C.M."/>
            <person name="Spraker J."/>
            <person name="Barnes I."/>
            <person name="Buitendag C."/>
            <person name="Ceriani C."/>
            <person name="Del Mar Angel L."/>
            <person name="du Plessis D."/>
            <person name="Fuchs T."/>
            <person name="Gasser K."/>
            <person name="Kramer D."/>
            <person name="Li W."/>
            <person name="Munsamy K."/>
            <person name="Piso A."/>
            <person name="Price J.L."/>
            <person name="Sonnekus B."/>
            <person name="Thomas C."/>
            <person name="van der Nest A."/>
            <person name="van Dijk A."/>
            <person name="van Heerden A."/>
            <person name="van Vuuren N."/>
            <person name="Yilmaz N."/>
            <person name="Duong T.A."/>
            <person name="van der Merwe N.A."/>
            <person name="Wingfield M.J."/>
            <person name="Wingfield B.D."/>
        </authorList>
    </citation>
    <scope>NUCLEOTIDE SEQUENCE [LARGE SCALE GENOMIC DNA]</scope>
    <source>
        <strain evidence="2 3">CMW 18300</strain>
    </source>
</reference>
<evidence type="ECO:0000256" key="1">
    <source>
        <dbReference type="SAM" id="MobiDB-lite"/>
    </source>
</evidence>
<dbReference type="Proteomes" id="UP001583177">
    <property type="component" value="Unassembled WGS sequence"/>
</dbReference>